<evidence type="ECO:0000256" key="4">
    <source>
        <dbReference type="ARBA" id="ARBA00022692"/>
    </source>
</evidence>
<evidence type="ECO:0000256" key="8">
    <source>
        <dbReference type="SAM" id="Phobius"/>
    </source>
</evidence>
<protein>
    <submittedName>
        <fullName evidence="9">Aquaporin family protein</fullName>
    </submittedName>
</protein>
<dbReference type="PANTHER" id="PTHR43829">
    <property type="entry name" value="AQUAPORIN OR AQUAGLYCEROPORIN RELATED"/>
    <property type="match status" value="1"/>
</dbReference>
<dbReference type="GO" id="GO:0015254">
    <property type="term" value="F:glycerol channel activity"/>
    <property type="evidence" value="ECO:0007669"/>
    <property type="project" value="TreeGrafter"/>
</dbReference>
<evidence type="ECO:0000256" key="2">
    <source>
        <dbReference type="ARBA" id="ARBA00006175"/>
    </source>
</evidence>
<dbReference type="InterPro" id="IPR022357">
    <property type="entry name" value="MIP_CS"/>
</dbReference>
<name>A0A2M8S4P5_9PAST</name>
<comment type="caution">
    <text evidence="9">The sequence shown here is derived from an EMBL/GenBank/DDBJ whole genome shotgun (WGS) entry which is preliminary data.</text>
</comment>
<accession>A0A2M8S4P5</accession>
<dbReference type="Pfam" id="PF00230">
    <property type="entry name" value="MIP"/>
    <property type="match status" value="1"/>
</dbReference>
<keyword evidence="4 7" id="KW-0812">Transmembrane</keyword>
<dbReference type="InterPro" id="IPR023271">
    <property type="entry name" value="Aquaporin-like"/>
</dbReference>
<evidence type="ECO:0000256" key="6">
    <source>
        <dbReference type="ARBA" id="ARBA00023136"/>
    </source>
</evidence>
<dbReference type="AlphaFoldDB" id="A0A2M8S4P5"/>
<dbReference type="Gene3D" id="1.20.1080.10">
    <property type="entry name" value="Glycerol uptake facilitator protein"/>
    <property type="match status" value="1"/>
</dbReference>
<dbReference type="InterPro" id="IPR050363">
    <property type="entry name" value="MIP/Aquaporin"/>
</dbReference>
<proteinExistence type="inferred from homology"/>
<dbReference type="PRINTS" id="PR00783">
    <property type="entry name" value="MINTRINSICP"/>
</dbReference>
<feature type="transmembrane region" description="Helical" evidence="8">
    <location>
        <begin position="137"/>
        <end position="156"/>
    </location>
</feature>
<evidence type="ECO:0000256" key="3">
    <source>
        <dbReference type="ARBA" id="ARBA00022448"/>
    </source>
</evidence>
<dbReference type="PROSITE" id="PS00221">
    <property type="entry name" value="MIP"/>
    <property type="match status" value="1"/>
</dbReference>
<feature type="transmembrane region" description="Helical" evidence="8">
    <location>
        <begin position="162"/>
        <end position="187"/>
    </location>
</feature>
<dbReference type="InterPro" id="IPR000425">
    <property type="entry name" value="MIP"/>
</dbReference>
<evidence type="ECO:0000313" key="9">
    <source>
        <dbReference type="EMBL" id="PJG86115.1"/>
    </source>
</evidence>
<evidence type="ECO:0000256" key="1">
    <source>
        <dbReference type="ARBA" id="ARBA00004141"/>
    </source>
</evidence>
<comment type="subcellular location">
    <subcellularLocation>
        <location evidence="1">Membrane</location>
        <topology evidence="1">Multi-pass membrane protein</topology>
    </subcellularLocation>
</comment>
<dbReference type="Proteomes" id="UP000229329">
    <property type="component" value="Unassembled WGS sequence"/>
</dbReference>
<feature type="transmembrane region" description="Helical" evidence="8">
    <location>
        <begin position="41"/>
        <end position="65"/>
    </location>
</feature>
<keyword evidence="3 7" id="KW-0813">Transport</keyword>
<organism evidence="9 10">
    <name type="scientific">Conservatibacter flavescens</name>
    <dbReference type="NCBI Taxonomy" id="28161"/>
    <lineage>
        <taxon>Bacteria</taxon>
        <taxon>Pseudomonadati</taxon>
        <taxon>Pseudomonadota</taxon>
        <taxon>Gammaproteobacteria</taxon>
        <taxon>Pasteurellales</taxon>
        <taxon>Pasteurellaceae</taxon>
        <taxon>Conservatibacter</taxon>
    </lineage>
</organism>
<evidence type="ECO:0000256" key="5">
    <source>
        <dbReference type="ARBA" id="ARBA00022989"/>
    </source>
</evidence>
<dbReference type="SUPFAM" id="SSF81338">
    <property type="entry name" value="Aquaporin-like"/>
    <property type="match status" value="1"/>
</dbReference>
<feature type="transmembrane region" description="Helical" evidence="8">
    <location>
        <begin position="214"/>
        <end position="233"/>
    </location>
</feature>
<dbReference type="RefSeq" id="WP_100288047.1">
    <property type="nucleotide sequence ID" value="NZ_PHHA01000003.1"/>
</dbReference>
<sequence length="244" mass="25902">MSEFSLYLGELVGTAFFMVLGLSVCANISLKKSGMYGSGGLLAACGWGLSMVSIAVIFGPATGAHVNPAVTIGFWLGGNFPGHLVFGYIVAQFLGAFIGALIVWQLFKDHLDEEDNPNSQLGSFATIASNRNNWRNLLSEIVATFSLMFILLSLGHQSPANGVAMFFVFAGVAGGVMSFGGLTGYAINPARDFMPRLVHALIPLKNKGSSNWDYAWVPIVGPIIGSILAALLYRSLFSQLISGV</sequence>
<dbReference type="EMBL" id="PHHA01000003">
    <property type="protein sequence ID" value="PJG86115.1"/>
    <property type="molecule type" value="Genomic_DNA"/>
</dbReference>
<evidence type="ECO:0000313" key="10">
    <source>
        <dbReference type="Proteomes" id="UP000229329"/>
    </source>
</evidence>
<dbReference type="PANTHER" id="PTHR43829:SF9">
    <property type="entry name" value="AQUAPORIN-9"/>
    <property type="match status" value="1"/>
</dbReference>
<gene>
    <name evidence="9" type="ORF">CVP05_02790</name>
</gene>
<keyword evidence="5 8" id="KW-1133">Transmembrane helix</keyword>
<evidence type="ECO:0000256" key="7">
    <source>
        <dbReference type="RuleBase" id="RU000477"/>
    </source>
</evidence>
<feature type="transmembrane region" description="Helical" evidence="8">
    <location>
        <begin position="6"/>
        <end position="29"/>
    </location>
</feature>
<dbReference type="OrthoDB" id="9807293at2"/>
<feature type="transmembrane region" description="Helical" evidence="8">
    <location>
        <begin position="85"/>
        <end position="107"/>
    </location>
</feature>
<reference evidence="9 10" key="1">
    <citation type="submission" date="2017-11" db="EMBL/GenBank/DDBJ databases">
        <title>Reclassification of Bisgaard taxon 7 as Conservatibacter flavescens gen. nov., sp. nov.</title>
        <authorList>
            <person name="Christensen H."/>
        </authorList>
    </citation>
    <scope>NUCLEOTIDE SEQUENCE [LARGE SCALE GENOMIC DNA]</scope>
    <source>
        <strain evidence="9 10">7_4</strain>
    </source>
</reference>
<dbReference type="GO" id="GO:0005886">
    <property type="term" value="C:plasma membrane"/>
    <property type="evidence" value="ECO:0007669"/>
    <property type="project" value="TreeGrafter"/>
</dbReference>
<comment type="similarity">
    <text evidence="2 7">Belongs to the MIP/aquaporin (TC 1.A.8) family.</text>
</comment>
<keyword evidence="6 8" id="KW-0472">Membrane</keyword>
<keyword evidence="10" id="KW-1185">Reference proteome</keyword>